<evidence type="ECO:0000256" key="5">
    <source>
        <dbReference type="ARBA" id="ARBA00023242"/>
    </source>
</evidence>
<keyword evidence="4 6" id="KW-0949">S-adenosyl-L-methionine</keyword>
<feature type="compositionally biased region" description="Low complexity" evidence="7">
    <location>
        <begin position="1"/>
        <end position="23"/>
    </location>
</feature>
<dbReference type="FunFam" id="3.40.50.150:FF:000116">
    <property type="entry name" value="probable protein arginine N-methyltransferase 1"/>
    <property type="match status" value="1"/>
</dbReference>
<dbReference type="SUPFAM" id="SSF53335">
    <property type="entry name" value="S-adenosyl-L-methionine-dependent methyltransferases"/>
    <property type="match status" value="1"/>
</dbReference>
<evidence type="ECO:0000256" key="1">
    <source>
        <dbReference type="ARBA" id="ARBA00004123"/>
    </source>
</evidence>
<dbReference type="Pfam" id="PF06325">
    <property type="entry name" value="PrmA"/>
    <property type="match status" value="1"/>
</dbReference>
<evidence type="ECO:0000313" key="10">
    <source>
        <dbReference type="Proteomes" id="UP000541444"/>
    </source>
</evidence>
<comment type="subcellular location">
    <subcellularLocation>
        <location evidence="1">Nucleus</location>
    </subcellularLocation>
</comment>
<name>A0A7J7LRR5_9MAGN</name>
<accession>A0A7J7LRR5</accession>
<feature type="domain" description="Protein arginine N-methyltransferase" evidence="8">
    <location>
        <begin position="207"/>
        <end position="369"/>
    </location>
</feature>
<evidence type="ECO:0000256" key="4">
    <source>
        <dbReference type="ARBA" id="ARBA00022691"/>
    </source>
</evidence>
<dbReference type="InterPro" id="IPR055135">
    <property type="entry name" value="PRMT_dom"/>
</dbReference>
<protein>
    <recommendedName>
        <fullName evidence="8">Protein arginine N-methyltransferase domain-containing protein</fullName>
    </recommendedName>
</protein>
<evidence type="ECO:0000313" key="9">
    <source>
        <dbReference type="EMBL" id="KAF6145343.1"/>
    </source>
</evidence>
<dbReference type="GO" id="GO:0016274">
    <property type="term" value="F:protein-arginine N-methyltransferase activity"/>
    <property type="evidence" value="ECO:0007669"/>
    <property type="project" value="InterPro"/>
</dbReference>
<comment type="caution">
    <text evidence="9">The sequence shown here is derived from an EMBL/GenBank/DDBJ whole genome shotgun (WGS) entry which is preliminary data.</text>
</comment>
<dbReference type="EMBL" id="JACGCM010002073">
    <property type="protein sequence ID" value="KAF6145343.1"/>
    <property type="molecule type" value="Genomic_DNA"/>
</dbReference>
<dbReference type="FunFam" id="2.70.160.11:FF:000001">
    <property type="entry name" value="Blast:Protein arginine N-methyltransferase 1"/>
    <property type="match status" value="1"/>
</dbReference>
<evidence type="ECO:0000256" key="3">
    <source>
        <dbReference type="ARBA" id="ARBA00022679"/>
    </source>
</evidence>
<evidence type="ECO:0000256" key="2">
    <source>
        <dbReference type="ARBA" id="ARBA00022603"/>
    </source>
</evidence>
<proteinExistence type="predicted"/>
<keyword evidence="5" id="KW-0539">Nucleus</keyword>
<evidence type="ECO:0000256" key="7">
    <source>
        <dbReference type="SAM" id="MobiDB-lite"/>
    </source>
</evidence>
<dbReference type="PANTHER" id="PTHR11006:SF53">
    <property type="entry name" value="PROTEIN ARGININE N-METHYLTRANSFERASE 3"/>
    <property type="match status" value="1"/>
</dbReference>
<organism evidence="9 10">
    <name type="scientific">Kingdonia uniflora</name>
    <dbReference type="NCBI Taxonomy" id="39325"/>
    <lineage>
        <taxon>Eukaryota</taxon>
        <taxon>Viridiplantae</taxon>
        <taxon>Streptophyta</taxon>
        <taxon>Embryophyta</taxon>
        <taxon>Tracheophyta</taxon>
        <taxon>Spermatophyta</taxon>
        <taxon>Magnoliopsida</taxon>
        <taxon>Ranunculales</taxon>
        <taxon>Circaeasteraceae</taxon>
        <taxon>Kingdonia</taxon>
    </lineage>
</organism>
<gene>
    <name evidence="9" type="ORF">GIB67_016804</name>
</gene>
<dbReference type="OrthoDB" id="7848332at2759"/>
<dbReference type="InterPro" id="IPR029063">
    <property type="entry name" value="SAM-dependent_MTases_sf"/>
</dbReference>
<dbReference type="AlphaFoldDB" id="A0A7J7LRR5"/>
<keyword evidence="3 6" id="KW-0808">Transferase</keyword>
<dbReference type="PANTHER" id="PTHR11006">
    <property type="entry name" value="PROTEIN ARGININE N-METHYLTRANSFERASE"/>
    <property type="match status" value="1"/>
</dbReference>
<evidence type="ECO:0000256" key="6">
    <source>
        <dbReference type="PROSITE-ProRule" id="PRU01015"/>
    </source>
</evidence>
<reference evidence="9 10" key="1">
    <citation type="journal article" date="2020" name="IScience">
        <title>Genome Sequencing of the Endangered Kingdonia uniflora (Circaeasteraceae, Ranunculales) Reveals Potential Mechanisms of Evolutionary Specialization.</title>
        <authorList>
            <person name="Sun Y."/>
            <person name="Deng T."/>
            <person name="Zhang A."/>
            <person name="Moore M.J."/>
            <person name="Landis J.B."/>
            <person name="Lin N."/>
            <person name="Zhang H."/>
            <person name="Zhang X."/>
            <person name="Huang J."/>
            <person name="Zhang X."/>
            <person name="Sun H."/>
            <person name="Wang H."/>
        </authorList>
    </citation>
    <scope>NUCLEOTIDE SEQUENCE [LARGE SCALE GENOMIC DNA]</scope>
    <source>
        <strain evidence="9">TB1705</strain>
        <tissue evidence="9">Leaf</tissue>
    </source>
</reference>
<dbReference type="Gene3D" id="2.70.160.11">
    <property type="entry name" value="Hnrnp arginine n-methyltransferase1"/>
    <property type="match status" value="1"/>
</dbReference>
<keyword evidence="10" id="KW-1185">Reference proteome</keyword>
<dbReference type="GO" id="GO:0005634">
    <property type="term" value="C:nucleus"/>
    <property type="evidence" value="ECO:0007669"/>
    <property type="project" value="UniProtKB-SubCell"/>
</dbReference>
<feature type="region of interest" description="Disordered" evidence="7">
    <location>
        <begin position="1"/>
        <end position="28"/>
    </location>
</feature>
<sequence length="384" mass="43687">MAPRKSNSNNNNRHNSSNNNSVNQEPQQTLTDDMSVDYNKEELTENTIESYNNNLSINDKTSADYYFDSYSHFGIHEEMLKDRVRTKTYQNVMHKNNFLFKNKVVLDVGAGTGILSLFCAKAGVKHVYAVECSQMADMAKEIVEANGFSDVITVLKGKVEEITLPVTQVDIIVSEWMGYFLLFENMLDTVLYARDKWLVSDGLVLPDTASLYLTAIEDSEYKENKIEFWNNVYGFDMSCIKKQSMTEPLVDTVDQNQIVTNCQLLKTMDISKMASGEASFTAPFKLIAERDDYIHALVAYFDVSFTKCHKLMGFSTGPRSRATHWKQTVLYLEEVLTICEGDALVGSMSVTYNKKNPRDVDITLSYILNGRRCQVSGTQHYKMR</sequence>
<keyword evidence="2 6" id="KW-0489">Methyltransferase</keyword>
<dbReference type="Pfam" id="PF22528">
    <property type="entry name" value="PRMT_C"/>
    <property type="match status" value="1"/>
</dbReference>
<dbReference type="GO" id="GO:0032259">
    <property type="term" value="P:methylation"/>
    <property type="evidence" value="ECO:0007669"/>
    <property type="project" value="UniProtKB-KW"/>
</dbReference>
<dbReference type="GO" id="GO:0042054">
    <property type="term" value="F:histone methyltransferase activity"/>
    <property type="evidence" value="ECO:0007669"/>
    <property type="project" value="TreeGrafter"/>
</dbReference>
<dbReference type="Gene3D" id="3.40.50.150">
    <property type="entry name" value="Vaccinia Virus protein VP39"/>
    <property type="match status" value="1"/>
</dbReference>
<dbReference type="PROSITE" id="PS51678">
    <property type="entry name" value="SAM_MT_PRMT"/>
    <property type="match status" value="1"/>
</dbReference>
<dbReference type="Proteomes" id="UP000541444">
    <property type="component" value="Unassembled WGS sequence"/>
</dbReference>
<evidence type="ECO:0000259" key="8">
    <source>
        <dbReference type="Pfam" id="PF22528"/>
    </source>
</evidence>
<dbReference type="CDD" id="cd02440">
    <property type="entry name" value="AdoMet_MTases"/>
    <property type="match status" value="1"/>
</dbReference>
<dbReference type="InterPro" id="IPR025799">
    <property type="entry name" value="Arg_MeTrfase"/>
</dbReference>